<proteinExistence type="predicted"/>
<dbReference type="SUPFAM" id="SSF53098">
    <property type="entry name" value="Ribonuclease H-like"/>
    <property type="match status" value="1"/>
</dbReference>
<sequence>MVGFSSGGTGTRLRLSLYIDGASKGNPGRASVGVVVRDARGKVISEVSRSIGRATNNQAEYKALLYGLEEVSKITDNRLGNVDLLVRTDSQLLYRQMTGRYRIRNKILIGISVKVQTRLKQLGSFNIEHIPREQNTYADRLANLALRKRSC</sequence>
<dbReference type="InterPro" id="IPR053151">
    <property type="entry name" value="RNase_H-like"/>
</dbReference>
<dbReference type="Pfam" id="PF13456">
    <property type="entry name" value="RVT_3"/>
    <property type="match status" value="1"/>
</dbReference>
<accession>A0A523UV51</accession>
<dbReference type="PROSITE" id="PS50879">
    <property type="entry name" value="RNASE_H_1"/>
    <property type="match status" value="1"/>
</dbReference>
<gene>
    <name evidence="2" type="ORF">E3J62_04465</name>
</gene>
<dbReference type="Proteomes" id="UP000315525">
    <property type="component" value="Unassembled WGS sequence"/>
</dbReference>
<dbReference type="Gene3D" id="3.30.420.10">
    <property type="entry name" value="Ribonuclease H-like superfamily/Ribonuclease H"/>
    <property type="match status" value="1"/>
</dbReference>
<protein>
    <submittedName>
        <fullName evidence="2">Ribonuclease HI family protein</fullName>
    </submittedName>
</protein>
<dbReference type="GO" id="GO:0003676">
    <property type="term" value="F:nucleic acid binding"/>
    <property type="evidence" value="ECO:0007669"/>
    <property type="project" value="InterPro"/>
</dbReference>
<dbReference type="GO" id="GO:0004523">
    <property type="term" value="F:RNA-DNA hybrid ribonuclease activity"/>
    <property type="evidence" value="ECO:0007669"/>
    <property type="project" value="InterPro"/>
</dbReference>
<dbReference type="InterPro" id="IPR002156">
    <property type="entry name" value="RNaseH_domain"/>
</dbReference>
<organism evidence="2 3">
    <name type="scientific">candidate division TA06 bacterium</name>
    <dbReference type="NCBI Taxonomy" id="2250710"/>
    <lineage>
        <taxon>Bacteria</taxon>
        <taxon>Bacteria division TA06</taxon>
    </lineage>
</organism>
<dbReference type="AlphaFoldDB" id="A0A523UV51"/>
<comment type="caution">
    <text evidence="2">The sequence shown here is derived from an EMBL/GenBank/DDBJ whole genome shotgun (WGS) entry which is preliminary data.</text>
</comment>
<feature type="domain" description="RNase H type-1" evidence="1">
    <location>
        <begin position="11"/>
        <end position="147"/>
    </location>
</feature>
<evidence type="ECO:0000313" key="2">
    <source>
        <dbReference type="EMBL" id="TET46350.1"/>
    </source>
</evidence>
<dbReference type="InterPro" id="IPR012337">
    <property type="entry name" value="RNaseH-like_sf"/>
</dbReference>
<dbReference type="CDD" id="cd09279">
    <property type="entry name" value="RNase_HI_like"/>
    <property type="match status" value="1"/>
</dbReference>
<evidence type="ECO:0000259" key="1">
    <source>
        <dbReference type="PROSITE" id="PS50879"/>
    </source>
</evidence>
<dbReference type="EMBL" id="SOJN01000056">
    <property type="protein sequence ID" value="TET46350.1"/>
    <property type="molecule type" value="Genomic_DNA"/>
</dbReference>
<name>A0A523UV51_UNCT6</name>
<dbReference type="InterPro" id="IPR036397">
    <property type="entry name" value="RNaseH_sf"/>
</dbReference>
<dbReference type="PANTHER" id="PTHR47723">
    <property type="entry name" value="OS05G0353850 PROTEIN"/>
    <property type="match status" value="1"/>
</dbReference>
<evidence type="ECO:0000313" key="3">
    <source>
        <dbReference type="Proteomes" id="UP000315525"/>
    </source>
</evidence>
<reference evidence="2 3" key="1">
    <citation type="submission" date="2019-03" db="EMBL/GenBank/DDBJ databases">
        <title>Metabolic potential of uncultured bacteria and archaea associated with petroleum seepage in deep-sea sediments.</title>
        <authorList>
            <person name="Dong X."/>
            <person name="Hubert C."/>
        </authorList>
    </citation>
    <scope>NUCLEOTIDE SEQUENCE [LARGE SCALE GENOMIC DNA]</scope>
    <source>
        <strain evidence="2">E44_bin18</strain>
    </source>
</reference>
<dbReference type="PANTHER" id="PTHR47723:SF19">
    <property type="entry name" value="POLYNUCLEOTIDYL TRANSFERASE, RIBONUCLEASE H-LIKE SUPERFAMILY PROTEIN"/>
    <property type="match status" value="1"/>
</dbReference>